<dbReference type="InterPro" id="IPR035965">
    <property type="entry name" value="PAS-like_dom_sf"/>
</dbReference>
<proteinExistence type="predicted"/>
<evidence type="ECO:0000256" key="3">
    <source>
        <dbReference type="ARBA" id="ARBA00023012"/>
    </source>
</evidence>
<dbReference type="InterPro" id="IPR000014">
    <property type="entry name" value="PAS"/>
</dbReference>
<dbReference type="PROSITE" id="PS50113">
    <property type="entry name" value="PAC"/>
    <property type="match status" value="1"/>
</dbReference>
<sequence>MAKTTLPGVLRSLSKQTDGAIFAVLFAVIVALAAINWLAVRTTVQDNVDARFDLRTSAATDKLAIAMAAYRDAVHIASDRLAATSPMDAPTWSSYVRSMRLAERLPGLATFGGCEREGNTIKRQVAYSVGEEVALGPDGAITLPTQATQATSSQTSDRVFTRADSATGRSYLIFLADTRQPAICAYAIADVDRFVHDAVGPLIHDLTLTISLMDDAGQPTPIFDSLSPRAPAEPRPPAEYRVQTSVPYANKPALSLTFTASHEFAALRGAGVADWVLAFSVLMCAGTLLAWALTINVRRRARALREQEALDKRRSESRLFSVIESVREAIITIDEHQRIQIFNPTAESIFRCSAMEVIGEPLSRFIPERFRDAHYHHIARFGQTGVSERLMGRGRPLWGLRADGEEFPMEASISQSTDAAGKFYTVILRDVTEQRQIANALQTSRNELEKLTARLRDVREDEKLRIARELHDDLGQRLTALKMDAVMLKMSLGEHSSASADINRIEQSIDGMITAVRQMAADLRPTMLDDLGLGPAIEWFAQDFARRYGVAVDVAGARRLPSIPPALSTALFRIVQEALNNVAKHARATAVTIEMSCDRDIRLRISDNGRGLPPTRPKPDSLGLISMRERARLLGGTLDVRSPADGGTVVTTVIPLPASAPTEASPG</sequence>
<evidence type="ECO:0000259" key="8">
    <source>
        <dbReference type="PROSITE" id="PS50113"/>
    </source>
</evidence>
<dbReference type="Proteomes" id="UP000364291">
    <property type="component" value="Unassembled WGS sequence"/>
</dbReference>
<dbReference type="GO" id="GO:0046983">
    <property type="term" value="F:protein dimerization activity"/>
    <property type="evidence" value="ECO:0007669"/>
    <property type="project" value="InterPro"/>
</dbReference>
<feature type="transmembrane region" description="Helical" evidence="5">
    <location>
        <begin position="275"/>
        <end position="295"/>
    </location>
</feature>
<dbReference type="EMBL" id="CABPSX010000012">
    <property type="protein sequence ID" value="VVG73620.1"/>
    <property type="molecule type" value="Genomic_DNA"/>
</dbReference>
<dbReference type="SUPFAM" id="SSF55874">
    <property type="entry name" value="ATPase domain of HSP90 chaperone/DNA topoisomerase II/histidine kinase"/>
    <property type="match status" value="1"/>
</dbReference>
<evidence type="ECO:0000259" key="7">
    <source>
        <dbReference type="PROSITE" id="PS50112"/>
    </source>
</evidence>
<keyword evidence="5" id="KW-0472">Membrane</keyword>
<dbReference type="AlphaFoldDB" id="A0A5E5PBE2"/>
<dbReference type="Gene3D" id="3.30.450.20">
    <property type="entry name" value="PAS domain"/>
    <property type="match status" value="1"/>
</dbReference>
<keyword evidence="3" id="KW-0902">Two-component regulatory system</keyword>
<dbReference type="InterPro" id="IPR011712">
    <property type="entry name" value="Sig_transdc_His_kin_sub3_dim/P"/>
</dbReference>
<dbReference type="NCBIfam" id="TIGR00229">
    <property type="entry name" value="sensory_box"/>
    <property type="match status" value="1"/>
</dbReference>
<evidence type="ECO:0000256" key="5">
    <source>
        <dbReference type="SAM" id="Phobius"/>
    </source>
</evidence>
<feature type="domain" description="Histidine kinase" evidence="6">
    <location>
        <begin position="469"/>
        <end position="658"/>
    </location>
</feature>
<dbReference type="Gene3D" id="1.20.5.1930">
    <property type="match status" value="1"/>
</dbReference>
<dbReference type="Pfam" id="PF08448">
    <property type="entry name" value="PAS_4"/>
    <property type="match status" value="1"/>
</dbReference>
<dbReference type="SMART" id="SM00091">
    <property type="entry name" value="PAS"/>
    <property type="match status" value="1"/>
</dbReference>
<feature type="coiled-coil region" evidence="4">
    <location>
        <begin position="434"/>
        <end position="461"/>
    </location>
</feature>
<keyword evidence="5" id="KW-0812">Transmembrane</keyword>
<dbReference type="OrthoDB" id="9813412at2"/>
<name>A0A5E5PBE2_9BURK</name>
<dbReference type="InterPro" id="IPR013656">
    <property type="entry name" value="PAS_4"/>
</dbReference>
<dbReference type="PROSITE" id="PS50112">
    <property type="entry name" value="PAS"/>
    <property type="match status" value="1"/>
</dbReference>
<dbReference type="InterPro" id="IPR036890">
    <property type="entry name" value="HATPase_C_sf"/>
</dbReference>
<dbReference type="InterPro" id="IPR005467">
    <property type="entry name" value="His_kinase_dom"/>
</dbReference>
<accession>A0A5E5PBE2</accession>
<evidence type="ECO:0000256" key="2">
    <source>
        <dbReference type="ARBA" id="ARBA00022777"/>
    </source>
</evidence>
<dbReference type="Pfam" id="PF02518">
    <property type="entry name" value="HATPase_c"/>
    <property type="match status" value="1"/>
</dbReference>
<dbReference type="SUPFAM" id="SSF55785">
    <property type="entry name" value="PYP-like sensor domain (PAS domain)"/>
    <property type="match status" value="1"/>
</dbReference>
<dbReference type="InterPro" id="IPR003594">
    <property type="entry name" value="HATPase_dom"/>
</dbReference>
<dbReference type="PROSITE" id="PS50109">
    <property type="entry name" value="HIS_KIN"/>
    <property type="match status" value="1"/>
</dbReference>
<evidence type="ECO:0000256" key="1">
    <source>
        <dbReference type="ARBA" id="ARBA00022679"/>
    </source>
</evidence>
<evidence type="ECO:0000256" key="4">
    <source>
        <dbReference type="SAM" id="Coils"/>
    </source>
</evidence>
<dbReference type="Pfam" id="PF07730">
    <property type="entry name" value="HisKA_3"/>
    <property type="match status" value="1"/>
</dbReference>
<dbReference type="CDD" id="cd16917">
    <property type="entry name" value="HATPase_UhpB-NarQ-NarX-like"/>
    <property type="match status" value="1"/>
</dbReference>
<keyword evidence="2 9" id="KW-0418">Kinase</keyword>
<evidence type="ECO:0000313" key="9">
    <source>
        <dbReference type="EMBL" id="VVG73620.1"/>
    </source>
</evidence>
<keyword evidence="1" id="KW-0808">Transferase</keyword>
<reference evidence="9 10" key="1">
    <citation type="submission" date="2019-08" db="EMBL/GenBank/DDBJ databases">
        <authorList>
            <person name="Peeters C."/>
        </authorList>
    </citation>
    <scope>NUCLEOTIDE SEQUENCE [LARGE SCALE GENOMIC DNA]</scope>
    <source>
        <strain evidence="9 10">LMG 18089</strain>
    </source>
</reference>
<evidence type="ECO:0000259" key="6">
    <source>
        <dbReference type="PROSITE" id="PS50109"/>
    </source>
</evidence>
<feature type="domain" description="PAS" evidence="7">
    <location>
        <begin position="315"/>
        <end position="368"/>
    </location>
</feature>
<dbReference type="InterPro" id="IPR000700">
    <property type="entry name" value="PAS-assoc_C"/>
</dbReference>
<dbReference type="GO" id="GO:0000155">
    <property type="term" value="F:phosphorelay sensor kinase activity"/>
    <property type="evidence" value="ECO:0007669"/>
    <property type="project" value="InterPro"/>
</dbReference>
<gene>
    <name evidence="9" type="ORF">PAP18089_04629</name>
</gene>
<feature type="transmembrane region" description="Helical" evidence="5">
    <location>
        <begin position="20"/>
        <end position="39"/>
    </location>
</feature>
<organism evidence="9 10">
    <name type="scientific">Pandoraea apista</name>
    <dbReference type="NCBI Taxonomy" id="93218"/>
    <lineage>
        <taxon>Bacteria</taxon>
        <taxon>Pseudomonadati</taxon>
        <taxon>Pseudomonadota</taxon>
        <taxon>Betaproteobacteria</taxon>
        <taxon>Burkholderiales</taxon>
        <taxon>Burkholderiaceae</taxon>
        <taxon>Pandoraea</taxon>
    </lineage>
</organism>
<keyword evidence="5" id="KW-1133">Transmembrane helix</keyword>
<dbReference type="Gene3D" id="3.30.565.10">
    <property type="entry name" value="Histidine kinase-like ATPase, C-terminal domain"/>
    <property type="match status" value="1"/>
</dbReference>
<dbReference type="InterPro" id="IPR050482">
    <property type="entry name" value="Sensor_HK_TwoCompSys"/>
</dbReference>
<protein>
    <submittedName>
        <fullName evidence="9">Sensory box histidine kinase</fullName>
    </submittedName>
</protein>
<evidence type="ECO:0000313" key="10">
    <source>
        <dbReference type="Proteomes" id="UP000364291"/>
    </source>
</evidence>
<dbReference type="RefSeq" id="WP_150728800.1">
    <property type="nucleotide sequence ID" value="NZ_CABPSX010000012.1"/>
</dbReference>
<feature type="domain" description="PAC" evidence="8">
    <location>
        <begin position="393"/>
        <end position="443"/>
    </location>
</feature>
<dbReference type="GO" id="GO:0016020">
    <property type="term" value="C:membrane"/>
    <property type="evidence" value="ECO:0007669"/>
    <property type="project" value="InterPro"/>
</dbReference>
<dbReference type="PANTHER" id="PTHR24421:SF58">
    <property type="entry name" value="SIGNAL TRANSDUCTION HISTIDINE-PROTEIN KINASE_PHOSPHATASE UHPB"/>
    <property type="match status" value="1"/>
</dbReference>
<dbReference type="SMART" id="SM00387">
    <property type="entry name" value="HATPase_c"/>
    <property type="match status" value="1"/>
</dbReference>
<keyword evidence="4" id="KW-0175">Coiled coil</keyword>
<dbReference type="PANTHER" id="PTHR24421">
    <property type="entry name" value="NITRATE/NITRITE SENSOR PROTEIN NARX-RELATED"/>
    <property type="match status" value="1"/>
</dbReference>
<dbReference type="CDD" id="cd00130">
    <property type="entry name" value="PAS"/>
    <property type="match status" value="1"/>
</dbReference>